<accession>A0A6J3M5N3</accession>
<sequence>MPRCGCFFFAVHQPAYCPLLLHICGVEGVSPGEPPCACRARFACPHHAKRLWTDQGLHVRRTAEGLVVSPNVVRTTWAALRSRRWMQGGLH</sequence>
<proteinExistence type="predicted"/>
<dbReference type="RefSeq" id="XP_033460407.1">
    <property type="nucleotide sequence ID" value="XM_033599555.1"/>
</dbReference>
<keyword evidence="1" id="KW-1185">Reference proteome</keyword>
<protein>
    <submittedName>
        <fullName evidence="2">Uncharacterized protein</fullName>
    </submittedName>
</protein>
<dbReference type="AlphaFoldDB" id="A0A6J3M5N3"/>
<evidence type="ECO:0000313" key="1">
    <source>
        <dbReference type="Proteomes" id="UP000504637"/>
    </source>
</evidence>
<dbReference type="GeneID" id="54357354"/>
<dbReference type="Proteomes" id="UP000504637">
    <property type="component" value="Unplaced"/>
</dbReference>
<reference evidence="2" key="2">
    <citation type="submission" date="2020-04" db="EMBL/GenBank/DDBJ databases">
        <authorList>
            <consortium name="NCBI Genome Project"/>
        </authorList>
    </citation>
    <scope>NUCLEOTIDE SEQUENCE</scope>
    <source>
        <strain evidence="2">CBS 342.82</strain>
    </source>
</reference>
<gene>
    <name evidence="2" type="ORF">K489DRAFT_193905</name>
</gene>
<evidence type="ECO:0000313" key="2">
    <source>
        <dbReference type="RefSeq" id="XP_033460407.1"/>
    </source>
</evidence>
<organism evidence="2">
    <name type="scientific">Dissoconium aciculare CBS 342.82</name>
    <dbReference type="NCBI Taxonomy" id="1314786"/>
    <lineage>
        <taxon>Eukaryota</taxon>
        <taxon>Fungi</taxon>
        <taxon>Dikarya</taxon>
        <taxon>Ascomycota</taxon>
        <taxon>Pezizomycotina</taxon>
        <taxon>Dothideomycetes</taxon>
        <taxon>Dothideomycetidae</taxon>
        <taxon>Mycosphaerellales</taxon>
        <taxon>Dissoconiaceae</taxon>
        <taxon>Dissoconium</taxon>
    </lineage>
</organism>
<reference evidence="2" key="1">
    <citation type="submission" date="2020-01" db="EMBL/GenBank/DDBJ databases">
        <authorList>
            <consortium name="DOE Joint Genome Institute"/>
            <person name="Haridas S."/>
            <person name="Albert R."/>
            <person name="Binder M."/>
            <person name="Bloem J."/>
            <person name="Labutti K."/>
            <person name="Salamov A."/>
            <person name="Andreopoulos B."/>
            <person name="Baker S.E."/>
            <person name="Barry K."/>
            <person name="Bills G."/>
            <person name="Bluhm B.H."/>
            <person name="Cannon C."/>
            <person name="Castanera R."/>
            <person name="Culley D.E."/>
            <person name="Daum C."/>
            <person name="Ezra D."/>
            <person name="Gonzalez J.B."/>
            <person name="Henrissat B."/>
            <person name="Kuo A."/>
            <person name="Liang C."/>
            <person name="Lipzen A."/>
            <person name="Lutzoni F."/>
            <person name="Magnuson J."/>
            <person name="Mondo S."/>
            <person name="Nolan M."/>
            <person name="Ohm R."/>
            <person name="Pangilinan J."/>
            <person name="Park H.-J."/>
            <person name="Ramirez L."/>
            <person name="Alfaro M."/>
            <person name="Sun H."/>
            <person name="Tritt A."/>
            <person name="Yoshinaga Y."/>
            <person name="Zwiers L.-H."/>
            <person name="Turgeon B.G."/>
            <person name="Goodwin S.B."/>
            <person name="Spatafora J.W."/>
            <person name="Crous P.W."/>
            <person name="Grigoriev I.V."/>
        </authorList>
    </citation>
    <scope>NUCLEOTIDE SEQUENCE</scope>
    <source>
        <strain evidence="2">CBS 342.82</strain>
    </source>
</reference>
<reference evidence="2" key="3">
    <citation type="submission" date="2025-08" db="UniProtKB">
        <authorList>
            <consortium name="RefSeq"/>
        </authorList>
    </citation>
    <scope>IDENTIFICATION</scope>
    <source>
        <strain evidence="2">CBS 342.82</strain>
    </source>
</reference>
<name>A0A6J3M5N3_9PEZI</name>